<dbReference type="GO" id="GO:0003995">
    <property type="term" value="F:acyl-CoA dehydrogenase activity"/>
    <property type="evidence" value="ECO:0007669"/>
    <property type="project" value="TreeGrafter"/>
</dbReference>
<dbReference type="Gene3D" id="1.10.540.10">
    <property type="entry name" value="Acyl-CoA dehydrogenase/oxidase, N-terminal domain"/>
    <property type="match status" value="1"/>
</dbReference>
<dbReference type="AlphaFoldDB" id="A0A3M4LW48"/>
<dbReference type="Proteomes" id="UP000277236">
    <property type="component" value="Unassembled WGS sequence"/>
</dbReference>
<feature type="domain" description="Acyl-CoA dehydrogenase/oxidase N-terminal" evidence="1">
    <location>
        <begin position="12"/>
        <end position="102"/>
    </location>
</feature>
<organism evidence="2 3">
    <name type="scientific">Pseudomonas cichorii</name>
    <dbReference type="NCBI Taxonomy" id="36746"/>
    <lineage>
        <taxon>Bacteria</taxon>
        <taxon>Pseudomonadati</taxon>
        <taxon>Pseudomonadota</taxon>
        <taxon>Gammaproteobacteria</taxon>
        <taxon>Pseudomonadales</taxon>
        <taxon>Pseudomonadaceae</taxon>
        <taxon>Pseudomonas</taxon>
    </lineage>
</organism>
<dbReference type="PANTHER" id="PTHR43884">
    <property type="entry name" value="ACYL-COA DEHYDROGENASE"/>
    <property type="match status" value="1"/>
</dbReference>
<evidence type="ECO:0000259" key="1">
    <source>
        <dbReference type="Pfam" id="PF02771"/>
    </source>
</evidence>
<dbReference type="OrthoDB" id="2564795at2"/>
<dbReference type="GO" id="GO:0050660">
    <property type="term" value="F:flavin adenine dinucleotide binding"/>
    <property type="evidence" value="ECO:0007669"/>
    <property type="project" value="InterPro"/>
</dbReference>
<dbReference type="EMBL" id="RBRE01000054">
    <property type="protein sequence ID" value="RMQ45251.1"/>
    <property type="molecule type" value="Genomic_DNA"/>
</dbReference>
<accession>A0A3M4LW48</accession>
<evidence type="ECO:0000313" key="3">
    <source>
        <dbReference type="Proteomes" id="UP000277236"/>
    </source>
</evidence>
<evidence type="ECO:0000313" key="2">
    <source>
        <dbReference type="EMBL" id="RMQ45251.1"/>
    </source>
</evidence>
<reference evidence="2 3" key="1">
    <citation type="submission" date="2018-08" db="EMBL/GenBank/DDBJ databases">
        <title>Recombination of ecologically and evolutionarily significant loci maintains genetic cohesion in the Pseudomonas syringae species complex.</title>
        <authorList>
            <person name="Dillon M."/>
            <person name="Thakur S."/>
            <person name="Almeida R.N.D."/>
            <person name="Weir B.S."/>
            <person name="Guttman D.S."/>
        </authorList>
    </citation>
    <scope>NUCLEOTIDE SEQUENCE [LARGE SCALE GENOMIC DNA]</scope>
    <source>
        <strain evidence="2 3">ICMP 3353</strain>
    </source>
</reference>
<dbReference type="InterPro" id="IPR046373">
    <property type="entry name" value="Acyl-CoA_Oxase/DH_mid-dom_sf"/>
</dbReference>
<protein>
    <recommendedName>
        <fullName evidence="1">Acyl-CoA dehydrogenase/oxidase N-terminal domain-containing protein</fullName>
    </recommendedName>
</protein>
<sequence length="356" mass="38613">MLDSESSRWLDTHANALDLGSQDPEQVLVQLATGEVLGVGIDTAQGGHGGDLSDAVEAVAEVAGHSLAAAFVLWGQRAFIEYLLHSPNLALRQRLLPDLLSGRLAGATGLSNAMKFLSGIESLQVSARLQGEDWQLNGRLHWVTNLRKSGFVVAAAIEHEPGGKPFILAIPQSVSGLQRTDDLQLMGLQSTNTAALDFKNVHLSNDWLLHDDARQFLPAVRPAFLGLQCGMSIGLARRALKEVDSHLQGSRSVLRGELNEYRFLLENAVSDLKRGLLEGRFLTQPAALFRLRIALAESAANAVQLELQASGGKAFLCEYGSAFARRWRESAFLPIVTPSLVQLRAELRRQAEESAA</sequence>
<dbReference type="InterPro" id="IPR013786">
    <property type="entry name" value="AcylCoA_DH/ox_N"/>
</dbReference>
<dbReference type="InterPro" id="IPR009100">
    <property type="entry name" value="AcylCoA_DH/oxidase_NM_dom_sf"/>
</dbReference>
<comment type="caution">
    <text evidence="2">The sequence shown here is derived from an EMBL/GenBank/DDBJ whole genome shotgun (WGS) entry which is preliminary data.</text>
</comment>
<dbReference type="PANTHER" id="PTHR43884:SF12">
    <property type="entry name" value="ISOVALERYL-COA DEHYDROGENASE, MITOCHONDRIAL-RELATED"/>
    <property type="match status" value="1"/>
</dbReference>
<proteinExistence type="predicted"/>
<name>A0A3M4LW48_PSECI</name>
<dbReference type="Pfam" id="PF02771">
    <property type="entry name" value="Acyl-CoA_dh_N"/>
    <property type="match status" value="1"/>
</dbReference>
<dbReference type="Gene3D" id="2.40.110.10">
    <property type="entry name" value="Butyryl-CoA Dehydrogenase, subunit A, domain 2"/>
    <property type="match status" value="1"/>
</dbReference>
<dbReference type="InterPro" id="IPR037069">
    <property type="entry name" value="AcylCoA_DH/ox_N_sf"/>
</dbReference>
<dbReference type="SUPFAM" id="SSF56645">
    <property type="entry name" value="Acyl-CoA dehydrogenase NM domain-like"/>
    <property type="match status" value="1"/>
</dbReference>
<gene>
    <name evidence="2" type="ORF">ALQ04_100529</name>
</gene>
<dbReference type="RefSeq" id="WP_122316496.1">
    <property type="nucleotide sequence ID" value="NZ_RBRE01000054.1"/>
</dbReference>